<evidence type="ECO:0000313" key="3">
    <source>
        <dbReference type="Proteomes" id="UP001515480"/>
    </source>
</evidence>
<feature type="region of interest" description="Disordered" evidence="1">
    <location>
        <begin position="180"/>
        <end position="261"/>
    </location>
</feature>
<feature type="compositionally biased region" description="Low complexity" evidence="1">
    <location>
        <begin position="379"/>
        <end position="389"/>
    </location>
</feature>
<dbReference type="Proteomes" id="UP001515480">
    <property type="component" value="Unassembled WGS sequence"/>
</dbReference>
<name>A0AB34K8I0_PRYPA</name>
<accession>A0AB34K8I0</accession>
<feature type="compositionally biased region" description="Basic and acidic residues" evidence="1">
    <location>
        <begin position="1"/>
        <end position="10"/>
    </location>
</feature>
<feature type="region of interest" description="Disordered" evidence="1">
    <location>
        <begin position="361"/>
        <end position="392"/>
    </location>
</feature>
<dbReference type="EMBL" id="JBGBPQ010000001">
    <property type="protein sequence ID" value="KAL1529568.1"/>
    <property type="molecule type" value="Genomic_DNA"/>
</dbReference>
<organism evidence="2 3">
    <name type="scientific">Prymnesium parvum</name>
    <name type="common">Toxic golden alga</name>
    <dbReference type="NCBI Taxonomy" id="97485"/>
    <lineage>
        <taxon>Eukaryota</taxon>
        <taxon>Haptista</taxon>
        <taxon>Haptophyta</taxon>
        <taxon>Prymnesiophyceae</taxon>
        <taxon>Prymnesiales</taxon>
        <taxon>Prymnesiaceae</taxon>
        <taxon>Prymnesium</taxon>
    </lineage>
</organism>
<feature type="region of interest" description="Disordered" evidence="1">
    <location>
        <begin position="1"/>
        <end position="29"/>
    </location>
</feature>
<gene>
    <name evidence="2" type="ORF">AB1Y20_000512</name>
</gene>
<feature type="compositionally biased region" description="Pro residues" evidence="1">
    <location>
        <begin position="369"/>
        <end position="378"/>
    </location>
</feature>
<feature type="compositionally biased region" description="Polar residues" evidence="1">
    <location>
        <begin position="199"/>
        <end position="210"/>
    </location>
</feature>
<evidence type="ECO:0000256" key="1">
    <source>
        <dbReference type="SAM" id="MobiDB-lite"/>
    </source>
</evidence>
<feature type="compositionally biased region" description="Low complexity" evidence="1">
    <location>
        <begin position="250"/>
        <end position="261"/>
    </location>
</feature>
<keyword evidence="3" id="KW-1185">Reference proteome</keyword>
<dbReference type="AlphaFoldDB" id="A0AB34K8I0"/>
<sequence>MPPTHLEARRPACCSGAASTSPKPTPLGALHWSRLPQVLAVTPPQATHFAPSVEPPSSHHPRFTASCTDAACATRGAATPAPSTAAAPAGPPLVPRAGFSLLAEDLSDDSDDEVDPIAQAPHPNAVMTGQRPAHLPCTPRDGGVITPSAAHHMPHPVLGSGAILHGGLSRGIDLLAESPNAADTPSACDGAGSSRGGAVTSQAERPSATCSAKRRKLRRVVVSDESDADEAQAQAAEWSHAHPPPAARGRATSPRAAHAHATAYPSASLLVEDLLDDSDEQPPTHGVEEAGGGEEWLPCEFCEVAQPMARLEAHQWACPQRPCANVAAGARDTGAAARWHSRWTSAAATVRIDDDIEELSSSDDGIAATPPPRRPPSAAPAGRCGGASCAPPPTAHDEQLMRLFPHFTSLKMIALRGEAPLVDYLGQFEDEPSAGWAPRAASVAAETLGAGVFGEKQKRKGKAGAAKPVKPKQVWRSRNGKNVYFDKSGKKLSGKKAYTQSQKEKVAVV</sequence>
<protein>
    <submittedName>
        <fullName evidence="2">Uncharacterized protein</fullName>
    </submittedName>
</protein>
<evidence type="ECO:0000313" key="2">
    <source>
        <dbReference type="EMBL" id="KAL1529568.1"/>
    </source>
</evidence>
<reference evidence="2 3" key="1">
    <citation type="journal article" date="2024" name="Science">
        <title>Giant polyketide synthase enzymes in the biosynthesis of giant marine polyether toxins.</title>
        <authorList>
            <person name="Fallon T.R."/>
            <person name="Shende V.V."/>
            <person name="Wierzbicki I.H."/>
            <person name="Pendleton A.L."/>
            <person name="Watervoot N.F."/>
            <person name="Auber R.P."/>
            <person name="Gonzalez D.J."/>
            <person name="Wisecaver J.H."/>
            <person name="Moore B.S."/>
        </authorList>
    </citation>
    <scope>NUCLEOTIDE SEQUENCE [LARGE SCALE GENOMIC DNA]</scope>
    <source>
        <strain evidence="2 3">12B1</strain>
    </source>
</reference>
<proteinExistence type="predicted"/>
<comment type="caution">
    <text evidence="2">The sequence shown here is derived from an EMBL/GenBank/DDBJ whole genome shotgun (WGS) entry which is preliminary data.</text>
</comment>